<evidence type="ECO:0000313" key="1">
    <source>
        <dbReference type="EnsemblMetazoa" id="ENSAATROPP012262"/>
    </source>
</evidence>
<dbReference type="PANTHER" id="PTHR33053:SF9">
    <property type="entry name" value="AGAP000105-PA"/>
    <property type="match status" value="1"/>
</dbReference>
<name>A0AAG5DLR7_ANOAO</name>
<reference evidence="2" key="1">
    <citation type="submission" date="2021-09" db="EMBL/GenBank/DDBJ databases">
        <authorList>
            <consortium name="Infravec"/>
            <person name="Campbell I L."/>
            <person name="Maslen G."/>
            <person name="Yates A."/>
        </authorList>
    </citation>
    <scope>NUCLEOTIDE SEQUENCE [LARGE SCALE GENOMIC DNA]</scope>
    <source>
        <strain evidence="2">Infravec2 EBRE</strain>
    </source>
</reference>
<organism evidence="1 2">
    <name type="scientific">Anopheles atroparvus</name>
    <name type="common">European mosquito</name>
    <dbReference type="NCBI Taxonomy" id="41427"/>
    <lineage>
        <taxon>Eukaryota</taxon>
        <taxon>Metazoa</taxon>
        <taxon>Ecdysozoa</taxon>
        <taxon>Arthropoda</taxon>
        <taxon>Hexapoda</taxon>
        <taxon>Insecta</taxon>
        <taxon>Pterygota</taxon>
        <taxon>Neoptera</taxon>
        <taxon>Endopterygota</taxon>
        <taxon>Diptera</taxon>
        <taxon>Nematocera</taxon>
        <taxon>Culicoidea</taxon>
        <taxon>Culicidae</taxon>
        <taxon>Anophelinae</taxon>
        <taxon>Anopheles</taxon>
    </lineage>
</organism>
<evidence type="ECO:0000313" key="2">
    <source>
        <dbReference type="Proteomes" id="UP000075880"/>
    </source>
</evidence>
<dbReference type="PANTHER" id="PTHR33053">
    <property type="entry name" value="PROTEIN, PUTATIVE-RELATED"/>
    <property type="match status" value="1"/>
</dbReference>
<dbReference type="EnsemblMetazoa" id="ENSAATROPT014850">
    <property type="protein sequence ID" value="ENSAATROPP013475"/>
    <property type="gene ID" value="ENSAATROPG012056"/>
</dbReference>
<sequence>MDGIPLHNSGPMQLWPISMQLFNVSESPVLIVAVYCGPSKPDNAEGYLRSFQAELNFVQEQVVLINGKQIDIKVRAFLADSPARAFIKGVAYHNAIHGCMKCDIMTTHVRSARKVV</sequence>
<accession>A0AAG5DLR7</accession>
<dbReference type="Proteomes" id="UP000075880">
    <property type="component" value="Unassembled WGS sequence"/>
</dbReference>
<dbReference type="EnsemblMetazoa" id="ENSAATROPT013475">
    <property type="protein sequence ID" value="ENSAATROPP012262"/>
    <property type="gene ID" value="ENSAATROPG010946"/>
</dbReference>
<proteinExistence type="predicted"/>
<dbReference type="AlphaFoldDB" id="A0AAG5DLR7"/>
<protein>
    <submittedName>
        <fullName evidence="1">Uncharacterized protein</fullName>
    </submittedName>
</protein>
<reference evidence="1" key="2">
    <citation type="submission" date="2024-04" db="UniProtKB">
        <authorList>
            <consortium name="EnsemblMetazoa"/>
        </authorList>
    </citation>
    <scope>IDENTIFICATION</scope>
    <source>
        <strain evidence="1">EBRO</strain>
    </source>
</reference>
<keyword evidence="2" id="KW-1185">Reference proteome</keyword>